<feature type="transmembrane region" description="Helical" evidence="6">
    <location>
        <begin position="81"/>
        <end position="103"/>
    </location>
</feature>
<feature type="domain" description="GtrA/DPMS transmembrane" evidence="7">
    <location>
        <begin position="17"/>
        <end position="134"/>
    </location>
</feature>
<evidence type="ECO:0000256" key="4">
    <source>
        <dbReference type="ARBA" id="ARBA00022989"/>
    </source>
</evidence>
<feature type="transmembrane region" description="Helical" evidence="6">
    <location>
        <begin position="41"/>
        <end position="60"/>
    </location>
</feature>
<comment type="similarity">
    <text evidence="2">Belongs to the GtrA family.</text>
</comment>
<dbReference type="EMBL" id="CP104778">
    <property type="protein sequence ID" value="WPC21632.1"/>
    <property type="molecule type" value="Genomic_DNA"/>
</dbReference>
<accession>A0ABZ0Q671</accession>
<evidence type="ECO:0000256" key="3">
    <source>
        <dbReference type="ARBA" id="ARBA00022692"/>
    </source>
</evidence>
<protein>
    <submittedName>
        <fullName evidence="8">GtrA family protein</fullName>
    </submittedName>
</protein>
<sequence>MLKLKKLFIRYYSVISYLFFGGLTTLINIVIFKVLNNATTWNYQFSNVAAWFLSVLFAYVTNKQWVFNSKTSNSKSLIQEVGSFFFFRIISLLFDMLIMWTGISLLGGNALLVKIIDNVLIVIINYVFSKLFIFTSAPDHSVTK</sequence>
<evidence type="ECO:0000256" key="5">
    <source>
        <dbReference type="ARBA" id="ARBA00023136"/>
    </source>
</evidence>
<keyword evidence="4 6" id="KW-1133">Transmembrane helix</keyword>
<evidence type="ECO:0000259" key="7">
    <source>
        <dbReference type="Pfam" id="PF04138"/>
    </source>
</evidence>
<comment type="subcellular location">
    <subcellularLocation>
        <location evidence="1">Membrane</location>
        <topology evidence="1">Multi-pass membrane protein</topology>
    </subcellularLocation>
</comment>
<feature type="transmembrane region" description="Helical" evidence="6">
    <location>
        <begin position="12"/>
        <end position="35"/>
    </location>
</feature>
<feature type="transmembrane region" description="Helical" evidence="6">
    <location>
        <begin position="115"/>
        <end position="134"/>
    </location>
</feature>
<evidence type="ECO:0000256" key="1">
    <source>
        <dbReference type="ARBA" id="ARBA00004141"/>
    </source>
</evidence>
<keyword evidence="3 6" id="KW-0812">Transmembrane</keyword>
<dbReference type="Proteomes" id="UP001302696">
    <property type="component" value="Chromosome"/>
</dbReference>
<dbReference type="Pfam" id="PF04138">
    <property type="entry name" value="GtrA_DPMS_TM"/>
    <property type="match status" value="1"/>
</dbReference>
<keyword evidence="9" id="KW-1185">Reference proteome</keyword>
<evidence type="ECO:0000256" key="2">
    <source>
        <dbReference type="ARBA" id="ARBA00009399"/>
    </source>
</evidence>
<gene>
    <name evidence="8" type="ORF">N6G96_10290</name>
</gene>
<dbReference type="InterPro" id="IPR007267">
    <property type="entry name" value="GtrA_DPMS_TM"/>
</dbReference>
<organism evidence="8 9">
    <name type="scientific">Pediococcus inopinatus</name>
    <dbReference type="NCBI Taxonomy" id="114090"/>
    <lineage>
        <taxon>Bacteria</taxon>
        <taxon>Bacillati</taxon>
        <taxon>Bacillota</taxon>
        <taxon>Bacilli</taxon>
        <taxon>Lactobacillales</taxon>
        <taxon>Lactobacillaceae</taxon>
        <taxon>Pediococcus</taxon>
    </lineage>
</organism>
<dbReference type="PANTHER" id="PTHR38459:SF5">
    <property type="entry name" value="CELL WALL TEICHOIC ACID GLYCOSYLATION PROTEIN GTCA"/>
    <property type="match status" value="1"/>
</dbReference>
<evidence type="ECO:0000313" key="9">
    <source>
        <dbReference type="Proteomes" id="UP001302696"/>
    </source>
</evidence>
<dbReference type="InterPro" id="IPR051401">
    <property type="entry name" value="GtrA_CellWall_Glycosyl"/>
</dbReference>
<reference evidence="9" key="1">
    <citation type="submission" date="2024-06" db="EMBL/GenBank/DDBJ databases">
        <authorList>
            <person name="Chang H.C."/>
            <person name="Mun S.Y."/>
        </authorList>
    </citation>
    <scope>NUCLEOTIDE SEQUENCE [LARGE SCALE GENOMIC DNA]</scope>
    <source>
        <strain evidence="9">KT1</strain>
    </source>
</reference>
<evidence type="ECO:0000256" key="6">
    <source>
        <dbReference type="SAM" id="Phobius"/>
    </source>
</evidence>
<dbReference type="RefSeq" id="WP_063698601.1">
    <property type="nucleotide sequence ID" value="NZ_BBIM01000045.1"/>
</dbReference>
<dbReference type="PANTHER" id="PTHR38459">
    <property type="entry name" value="PROPHAGE BACTOPRENOL-LINKED GLUCOSE TRANSLOCASE HOMOLOG"/>
    <property type="match status" value="1"/>
</dbReference>
<evidence type="ECO:0000313" key="8">
    <source>
        <dbReference type="EMBL" id="WPC21632.1"/>
    </source>
</evidence>
<keyword evidence="5 6" id="KW-0472">Membrane</keyword>
<name>A0ABZ0Q671_9LACO</name>
<proteinExistence type="inferred from homology"/>